<feature type="domain" description="Glycosyltransferase 2-like" evidence="4">
    <location>
        <begin position="4"/>
        <end position="160"/>
    </location>
</feature>
<organism evidence="5 6">
    <name type="scientific">Streptococcus pneumoniae</name>
    <dbReference type="NCBI Taxonomy" id="1313"/>
    <lineage>
        <taxon>Bacteria</taxon>
        <taxon>Bacillati</taxon>
        <taxon>Bacillota</taxon>
        <taxon>Bacilli</taxon>
        <taxon>Lactobacillales</taxon>
        <taxon>Streptococcaceae</taxon>
        <taxon>Streptococcus</taxon>
    </lineage>
</organism>
<comment type="similarity">
    <text evidence="1">Belongs to the glycosyltransferase 2 family.</text>
</comment>
<dbReference type="PANTHER" id="PTHR43685:SF5">
    <property type="entry name" value="GLYCOSYLTRANSFERASE EPSE-RELATED"/>
    <property type="match status" value="1"/>
</dbReference>
<protein>
    <submittedName>
        <fullName evidence="5">Glycosyl transferase, group 2 family protein,putative</fullName>
    </submittedName>
</protein>
<name>A0A0T8TX01_STREE</name>
<dbReference type="InterPro" id="IPR050834">
    <property type="entry name" value="Glycosyltransf_2"/>
</dbReference>
<dbReference type="GO" id="GO:0016757">
    <property type="term" value="F:glycosyltransferase activity"/>
    <property type="evidence" value="ECO:0007669"/>
    <property type="project" value="UniProtKB-KW"/>
</dbReference>
<evidence type="ECO:0000259" key="4">
    <source>
        <dbReference type="Pfam" id="PF00535"/>
    </source>
</evidence>
<keyword evidence="2" id="KW-0328">Glycosyltransferase</keyword>
<dbReference type="InterPro" id="IPR029044">
    <property type="entry name" value="Nucleotide-diphossugar_trans"/>
</dbReference>
<evidence type="ECO:0000256" key="2">
    <source>
        <dbReference type="ARBA" id="ARBA00022676"/>
    </source>
</evidence>
<evidence type="ECO:0000256" key="1">
    <source>
        <dbReference type="ARBA" id="ARBA00006739"/>
    </source>
</evidence>
<dbReference type="Pfam" id="PF00535">
    <property type="entry name" value="Glycos_transf_2"/>
    <property type="match status" value="1"/>
</dbReference>
<reference evidence="5 6" key="1">
    <citation type="submission" date="2019-04" db="EMBL/GenBank/DDBJ databases">
        <authorList>
            <consortium name="Pathogen Informatics"/>
        </authorList>
    </citation>
    <scope>NUCLEOTIDE SEQUENCE [LARGE SCALE GENOMIC DNA]</scope>
    <source>
        <strain evidence="5 6">GPSC38</strain>
    </source>
</reference>
<keyword evidence="3 5" id="KW-0808">Transferase</keyword>
<evidence type="ECO:0000313" key="6">
    <source>
        <dbReference type="Proteomes" id="UP000314170"/>
    </source>
</evidence>
<evidence type="ECO:0000313" key="5">
    <source>
        <dbReference type="EMBL" id="VSJ54922.1"/>
    </source>
</evidence>
<proteinExistence type="inferred from homology"/>
<dbReference type="PANTHER" id="PTHR43685">
    <property type="entry name" value="GLYCOSYLTRANSFERASE"/>
    <property type="match status" value="1"/>
</dbReference>
<dbReference type="Gene3D" id="3.90.550.10">
    <property type="entry name" value="Spore Coat Polysaccharide Biosynthesis Protein SpsA, Chain A"/>
    <property type="match status" value="1"/>
</dbReference>
<dbReference type="InterPro" id="IPR001173">
    <property type="entry name" value="Glyco_trans_2-like"/>
</dbReference>
<gene>
    <name evidence="5" type="primary">spsA</name>
    <name evidence="5" type="ORF">SAMEA104154639_02039</name>
</gene>
<dbReference type="AlphaFoldDB" id="A0A0T8TX01"/>
<accession>A0A0T8TX01</accession>
<dbReference type="SUPFAM" id="SSF53448">
    <property type="entry name" value="Nucleotide-diphospho-sugar transferases"/>
    <property type="match status" value="1"/>
</dbReference>
<dbReference type="Proteomes" id="UP000314170">
    <property type="component" value="Unassembled WGS sequence"/>
</dbReference>
<evidence type="ECO:0000256" key="3">
    <source>
        <dbReference type="ARBA" id="ARBA00022679"/>
    </source>
</evidence>
<sequence length="255" mass="29883">MKISIIMGIHNGEKRFETAVQSIFNQTYDNWEFIICDDASTDKTFEKLQGLYGQDSRFILLKNEKNVGLSATLNRCIEASSGEFIARMDDDDICYPERFERQVDYLFHHPEIDFVSSSIDIFDGEVVVGTRILLDFPSKKDLIWNSPFVHPVTMFRRDALLKVGGYRVSPETVRGQDYDLFMRLYSCEKKGGNILEPLFRYTIDQNTMKRRTFKARIGEMIIRYKGYRAMKVPFYNYVFIFKPLVAHLVTLVKRR</sequence>
<dbReference type="RefSeq" id="WP_050123423.1">
    <property type="nucleotide sequence ID" value="NZ_CICV01000050.1"/>
</dbReference>
<dbReference type="EMBL" id="CABBZR010000026">
    <property type="protein sequence ID" value="VSJ54922.1"/>
    <property type="molecule type" value="Genomic_DNA"/>
</dbReference>